<dbReference type="AlphaFoldDB" id="A0A7S0X614"/>
<feature type="compositionally biased region" description="Low complexity" evidence="6">
    <location>
        <begin position="23"/>
        <end position="37"/>
    </location>
</feature>
<feature type="region of interest" description="Disordered" evidence="6">
    <location>
        <begin position="117"/>
        <end position="144"/>
    </location>
</feature>
<dbReference type="GO" id="GO:0006367">
    <property type="term" value="P:transcription initiation at RNA polymerase II promoter"/>
    <property type="evidence" value="ECO:0007669"/>
    <property type="project" value="TreeGrafter"/>
</dbReference>
<feature type="compositionally biased region" description="Low complexity" evidence="6">
    <location>
        <begin position="77"/>
        <end position="88"/>
    </location>
</feature>
<dbReference type="PANTHER" id="PTHR21242:SF0">
    <property type="entry name" value="TRANSCRIPTION INITIATION FACTOR TFIID SUBUNIT 10"/>
    <property type="match status" value="1"/>
</dbReference>
<organism evidence="7">
    <name type="scientific">Mantoniella antarctica</name>
    <dbReference type="NCBI Taxonomy" id="81844"/>
    <lineage>
        <taxon>Eukaryota</taxon>
        <taxon>Viridiplantae</taxon>
        <taxon>Chlorophyta</taxon>
        <taxon>Mamiellophyceae</taxon>
        <taxon>Mamiellales</taxon>
        <taxon>Mamiellaceae</taxon>
        <taxon>Mantoniella</taxon>
    </lineage>
</organism>
<dbReference type="CDD" id="cd07982">
    <property type="entry name" value="HFD_TAF10"/>
    <property type="match status" value="1"/>
</dbReference>
<feature type="compositionally biased region" description="Pro residues" evidence="6">
    <location>
        <begin position="1"/>
        <end position="10"/>
    </location>
</feature>
<proteinExistence type="inferred from homology"/>
<protein>
    <recommendedName>
        <fullName evidence="8">Transcription initiation factor TFIID subunit 10</fullName>
    </recommendedName>
</protein>
<dbReference type="GO" id="GO:1990841">
    <property type="term" value="F:promoter-specific chromatin binding"/>
    <property type="evidence" value="ECO:0007669"/>
    <property type="project" value="TreeGrafter"/>
</dbReference>
<dbReference type="GO" id="GO:0000124">
    <property type="term" value="C:SAGA complex"/>
    <property type="evidence" value="ECO:0007669"/>
    <property type="project" value="TreeGrafter"/>
</dbReference>
<keyword evidence="2" id="KW-0805">Transcription regulation</keyword>
<comment type="similarity">
    <text evidence="5">Belongs to the TAF10 family.</text>
</comment>
<evidence type="ECO:0000256" key="1">
    <source>
        <dbReference type="ARBA" id="ARBA00004123"/>
    </source>
</evidence>
<evidence type="ECO:0008006" key="8">
    <source>
        <dbReference type="Google" id="ProtNLM"/>
    </source>
</evidence>
<evidence type="ECO:0000313" key="7">
    <source>
        <dbReference type="EMBL" id="CAD8705065.1"/>
    </source>
</evidence>
<feature type="region of interest" description="Disordered" evidence="6">
    <location>
        <begin position="1"/>
        <end position="102"/>
    </location>
</feature>
<dbReference type="InterPro" id="IPR003923">
    <property type="entry name" value="TAF10"/>
</dbReference>
<evidence type="ECO:0000256" key="5">
    <source>
        <dbReference type="ARBA" id="ARBA00025730"/>
    </source>
</evidence>
<name>A0A7S0X614_9CHLO</name>
<sequence>MASPDPPPPLGVATTISSHSNEEATPTEVTEAVPVEPMTMIKSTPTKATTKETAAEATADTAAVDEEAPDGGGSGNGAATETGGAIEAPEPEVMEREDGAATDTAMLIATDTAGAVEEETDAGGSGSDGDEREAPPPSMTPNIPGIDGMSEEDIAAFMETLDEFTPTIPDGLTNHYLKMSGIKEPDVRITRLISLATQKFISQIAQDSRQCAIQRTEMQFRDKRDRGYDTKDKRVVMTMDDLSAALTEYGVNVNKPPYFAGGAAEGSSKKPRTQ</sequence>
<dbReference type="GO" id="GO:0016251">
    <property type="term" value="F:RNA polymerase II general transcription initiation factor activity"/>
    <property type="evidence" value="ECO:0007669"/>
    <property type="project" value="TreeGrafter"/>
</dbReference>
<dbReference type="PRINTS" id="PR01443">
    <property type="entry name" value="TFIID30KDSUB"/>
</dbReference>
<keyword evidence="3" id="KW-0804">Transcription</keyword>
<evidence type="ECO:0000256" key="4">
    <source>
        <dbReference type="ARBA" id="ARBA00023242"/>
    </source>
</evidence>
<evidence type="ECO:0000256" key="2">
    <source>
        <dbReference type="ARBA" id="ARBA00023015"/>
    </source>
</evidence>
<comment type="subcellular location">
    <subcellularLocation>
        <location evidence="1">Nucleus</location>
    </subcellularLocation>
</comment>
<evidence type="ECO:0000256" key="6">
    <source>
        <dbReference type="SAM" id="MobiDB-lite"/>
    </source>
</evidence>
<reference evidence="7" key="1">
    <citation type="submission" date="2021-01" db="EMBL/GenBank/DDBJ databases">
        <authorList>
            <person name="Corre E."/>
            <person name="Pelletier E."/>
            <person name="Niang G."/>
            <person name="Scheremetjew M."/>
            <person name="Finn R."/>
            <person name="Kale V."/>
            <person name="Holt S."/>
            <person name="Cochrane G."/>
            <person name="Meng A."/>
            <person name="Brown T."/>
            <person name="Cohen L."/>
        </authorList>
    </citation>
    <scope>NUCLEOTIDE SEQUENCE</scope>
    <source>
        <strain evidence="7">SL-175</strain>
    </source>
</reference>
<accession>A0A7S0X614</accession>
<dbReference type="EMBL" id="HBFC01013267">
    <property type="protein sequence ID" value="CAD8705065.1"/>
    <property type="molecule type" value="Transcribed_RNA"/>
</dbReference>
<dbReference type="PANTHER" id="PTHR21242">
    <property type="entry name" value="TRANSCRIPTION INITIATION FACTOR TFIID SUBUNIT 10"/>
    <property type="match status" value="1"/>
</dbReference>
<dbReference type="Pfam" id="PF03540">
    <property type="entry name" value="TAF10"/>
    <property type="match status" value="1"/>
</dbReference>
<gene>
    <name evidence="7" type="ORF">MANT1106_LOCUS7747</name>
</gene>
<evidence type="ECO:0000256" key="3">
    <source>
        <dbReference type="ARBA" id="ARBA00023163"/>
    </source>
</evidence>
<dbReference type="GO" id="GO:0005669">
    <property type="term" value="C:transcription factor TFIID complex"/>
    <property type="evidence" value="ECO:0007669"/>
    <property type="project" value="TreeGrafter"/>
</dbReference>
<keyword evidence="4" id="KW-0539">Nucleus</keyword>